<dbReference type="AlphaFoldDB" id="A0A7S1E3L3"/>
<evidence type="ECO:0000313" key="2">
    <source>
        <dbReference type="EMBL" id="CAD8965295.1"/>
    </source>
</evidence>
<evidence type="ECO:0000256" key="1">
    <source>
        <dbReference type="SAM" id="MobiDB-lite"/>
    </source>
</evidence>
<accession>A0A7S1E3L3</accession>
<organism evidence="2">
    <name type="scientific">Thalassionema nitzschioides</name>
    <dbReference type="NCBI Taxonomy" id="33649"/>
    <lineage>
        <taxon>Eukaryota</taxon>
        <taxon>Sar</taxon>
        <taxon>Stramenopiles</taxon>
        <taxon>Ochrophyta</taxon>
        <taxon>Bacillariophyta</taxon>
        <taxon>Fragilariophyceae</taxon>
        <taxon>Fragilariophycidae</taxon>
        <taxon>Thalassionemales</taxon>
        <taxon>Thalassionemataceae</taxon>
        <taxon>Thalassionema</taxon>
    </lineage>
</organism>
<gene>
    <name evidence="2" type="ORF">TNIT0693_LOCUS2572</name>
</gene>
<reference evidence="2" key="1">
    <citation type="submission" date="2021-01" db="EMBL/GenBank/DDBJ databases">
        <authorList>
            <person name="Corre E."/>
            <person name="Pelletier E."/>
            <person name="Niang G."/>
            <person name="Scheremetjew M."/>
            <person name="Finn R."/>
            <person name="Kale V."/>
            <person name="Holt S."/>
            <person name="Cochrane G."/>
            <person name="Meng A."/>
            <person name="Brown T."/>
            <person name="Cohen L."/>
        </authorList>
    </citation>
    <scope>NUCLEOTIDE SEQUENCE</scope>
</reference>
<name>A0A7S1E3L3_9STRA</name>
<dbReference type="EMBL" id="HBFY01006827">
    <property type="protein sequence ID" value="CAD8965295.1"/>
    <property type="molecule type" value="Transcribed_RNA"/>
</dbReference>
<protein>
    <submittedName>
        <fullName evidence="2">Uncharacterized protein</fullName>
    </submittedName>
</protein>
<feature type="region of interest" description="Disordered" evidence="1">
    <location>
        <begin position="82"/>
        <end position="102"/>
    </location>
</feature>
<sequence>MSWYSSNYHELKALNPTLPMMMRTGENSFPAITTELEFTTDDLLRYMLQTNRFRNSNGTIASDRVEAAKAYLQTDWDTMRQERWSSPGFDPQKPYVAEEKPDWRDDPKIKSNLALFLELKDASDEQLEIVKSGPDKEYERAENALLMCQRVDLWCAGPAEVERAVQHLLMLGKRFNSVDPEPREYITEYIPGAGDMD</sequence>
<proteinExistence type="predicted"/>